<dbReference type="Proteomes" id="UP000441162">
    <property type="component" value="Unassembled WGS sequence"/>
</dbReference>
<accession>A0A4Q5HZ37</accession>
<organism evidence="3 4">
    <name type="scientific">Phocaeicola dorei</name>
    <dbReference type="NCBI Taxonomy" id="357276"/>
    <lineage>
        <taxon>Bacteria</taxon>
        <taxon>Pseudomonadati</taxon>
        <taxon>Bacteroidota</taxon>
        <taxon>Bacteroidia</taxon>
        <taxon>Bacteroidales</taxon>
        <taxon>Bacteroidaceae</taxon>
        <taxon>Phocaeicola</taxon>
    </lineage>
</organism>
<dbReference type="InterPro" id="IPR001173">
    <property type="entry name" value="Glyco_trans_2-like"/>
</dbReference>
<comment type="caution">
    <text evidence="3">The sequence shown here is derived from an EMBL/GenBank/DDBJ whole genome shotgun (WGS) entry which is preliminary data.</text>
</comment>
<dbReference type="Proteomes" id="UP000481616">
    <property type="component" value="Unassembled WGS sequence"/>
</dbReference>
<dbReference type="RefSeq" id="WP_130053570.1">
    <property type="nucleotide sequence ID" value="NZ_RCXK01000001.1"/>
</dbReference>
<feature type="domain" description="Glycosyltransferase 2-like" evidence="1">
    <location>
        <begin position="5"/>
        <end position="119"/>
    </location>
</feature>
<dbReference type="EMBL" id="VVZA01000008">
    <property type="protein sequence ID" value="KAA5404969.1"/>
    <property type="molecule type" value="Genomic_DNA"/>
</dbReference>
<evidence type="ECO:0000259" key="1">
    <source>
        <dbReference type="Pfam" id="PF00535"/>
    </source>
</evidence>
<keyword evidence="3" id="KW-0808">Transferase</keyword>
<evidence type="ECO:0000313" key="5">
    <source>
        <dbReference type="Proteomes" id="UP000481616"/>
    </source>
</evidence>
<dbReference type="Pfam" id="PF00535">
    <property type="entry name" value="Glycos_transf_2"/>
    <property type="match status" value="1"/>
</dbReference>
<dbReference type="Gene3D" id="3.90.550.10">
    <property type="entry name" value="Spore Coat Polysaccharide Biosynthesis Protein SpsA, Chain A"/>
    <property type="match status" value="1"/>
</dbReference>
<sequence>MEDLTIIIPTYNRKQRLLKMLHSIYIQKLSQEVQILILNNASNYNVEESIVEEFGSEVTSNLTVINHRYNVGGALNITLPFYFCETKWLWTLADDDSTTEDSLEIIIKDIHHYEDMGVLKYSFGCIQYQNEVLTSFEQMEEWHKSNSIWPFVYCANVVYNMEKVSPYVGDMIDYCYHSITAVIPIFCLLDNQTGKVMLRSESVVNYCPPAPGSGWNDLKLALRTQALWDFPFKASGKMLKNIWGPDDYYHMLRAFKSENVHKDHIRCRVFFQKTFPVMCVNKGLLMKQVMKLNFYLFLYTGKDFLNWLKDKYHLLKNKVA</sequence>
<dbReference type="AlphaFoldDB" id="A0A4Q5HZ37"/>
<dbReference type="InterPro" id="IPR029044">
    <property type="entry name" value="Nucleotide-diphossugar_trans"/>
</dbReference>
<reference evidence="4 5" key="1">
    <citation type="journal article" date="2019" name="Nat. Med.">
        <title>A library of human gut bacterial isolates paired with longitudinal multiomics data enables mechanistic microbiome research.</title>
        <authorList>
            <person name="Poyet M."/>
            <person name="Groussin M."/>
            <person name="Gibbons S.M."/>
            <person name="Avila-Pacheco J."/>
            <person name="Jiang X."/>
            <person name="Kearney S.M."/>
            <person name="Perrotta A.R."/>
            <person name="Berdy B."/>
            <person name="Zhao S."/>
            <person name="Lieberman T.D."/>
            <person name="Swanson P.K."/>
            <person name="Smith M."/>
            <person name="Roesemann S."/>
            <person name="Alexander J.E."/>
            <person name="Rich S.A."/>
            <person name="Livny J."/>
            <person name="Vlamakis H."/>
            <person name="Clish C."/>
            <person name="Bullock K."/>
            <person name="Deik A."/>
            <person name="Scott J."/>
            <person name="Pierce K.A."/>
            <person name="Xavier R.J."/>
            <person name="Alm E.J."/>
        </authorList>
    </citation>
    <scope>NUCLEOTIDE SEQUENCE [LARGE SCALE GENOMIC DNA]</scope>
    <source>
        <strain evidence="2 5">BIOML-A1</strain>
        <strain evidence="3 4">BIOML-A4</strain>
    </source>
</reference>
<name>A0A4Q5HZ37_9BACT</name>
<dbReference type="GO" id="GO:0016740">
    <property type="term" value="F:transferase activity"/>
    <property type="evidence" value="ECO:0007669"/>
    <property type="project" value="UniProtKB-KW"/>
</dbReference>
<proteinExistence type="predicted"/>
<dbReference type="CDD" id="cd00761">
    <property type="entry name" value="Glyco_tranf_GTA_type"/>
    <property type="match status" value="1"/>
</dbReference>
<evidence type="ECO:0000313" key="3">
    <source>
        <dbReference type="EMBL" id="KAA5404969.1"/>
    </source>
</evidence>
<evidence type="ECO:0000313" key="4">
    <source>
        <dbReference type="Proteomes" id="UP000441162"/>
    </source>
</evidence>
<evidence type="ECO:0000313" key="2">
    <source>
        <dbReference type="EMBL" id="KAA5400783.1"/>
    </source>
</evidence>
<protein>
    <submittedName>
        <fullName evidence="3">Glycosyltransferase family 2 protein</fullName>
    </submittedName>
</protein>
<gene>
    <name evidence="3" type="ORF">F2Y51_10805</name>
    <name evidence="2" type="ORF">F2Y58_01000</name>
</gene>
<dbReference type="SUPFAM" id="SSF53448">
    <property type="entry name" value="Nucleotide-diphospho-sugar transferases"/>
    <property type="match status" value="1"/>
</dbReference>
<dbReference type="EMBL" id="VVYY01000001">
    <property type="protein sequence ID" value="KAA5400783.1"/>
    <property type="molecule type" value="Genomic_DNA"/>
</dbReference>